<evidence type="ECO:0000313" key="4">
    <source>
        <dbReference type="EMBL" id="OJF71354.1"/>
    </source>
</evidence>
<dbReference type="InterPro" id="IPR009057">
    <property type="entry name" value="Homeodomain-like_sf"/>
</dbReference>
<dbReference type="OrthoDB" id="9810250at2"/>
<dbReference type="Pfam" id="PF00440">
    <property type="entry name" value="TetR_N"/>
    <property type="match status" value="1"/>
</dbReference>
<protein>
    <submittedName>
        <fullName evidence="4">TetR family transcriptional regulator</fullName>
    </submittedName>
</protein>
<dbReference type="PANTHER" id="PTHR43479:SF23">
    <property type="entry name" value="HTH TETR-TYPE DOMAIN-CONTAINING PROTEIN"/>
    <property type="match status" value="1"/>
</dbReference>
<dbReference type="AlphaFoldDB" id="A0A1L8MKQ5"/>
<evidence type="ECO:0000313" key="5">
    <source>
        <dbReference type="Proteomes" id="UP000182015"/>
    </source>
</evidence>
<dbReference type="Proteomes" id="UP000182015">
    <property type="component" value="Unassembled WGS sequence"/>
</dbReference>
<evidence type="ECO:0000259" key="3">
    <source>
        <dbReference type="PROSITE" id="PS50977"/>
    </source>
</evidence>
<dbReference type="InterPro" id="IPR039532">
    <property type="entry name" value="TetR_C_Firmicutes"/>
</dbReference>
<sequence length="174" mass="20762">MNRQIQKTKSAIYNAFIQLLQEDDYSQITVQDIISLANVGRTTFYSHYESKEVLLKELCEELFHHLFKQKSNVTLKEYLIHILKHFEQNINSIATLLLSNDPYFLLRFKSELVHDVYPKLRQDYIVSKQLSEEFIMQFVLSSFIETVKWWLHQRPKQRLSAEELLNSYLIMITG</sequence>
<feature type="domain" description="HTH tetR-type" evidence="3">
    <location>
        <begin position="6"/>
        <end position="66"/>
    </location>
</feature>
<comment type="caution">
    <text evidence="4">The sequence shown here is derived from an EMBL/GenBank/DDBJ whole genome shotgun (WGS) entry which is preliminary data.</text>
</comment>
<name>A0A1L8MKQ5_9STRE</name>
<dbReference type="GO" id="GO:0003677">
    <property type="term" value="F:DNA binding"/>
    <property type="evidence" value="ECO:0007669"/>
    <property type="project" value="UniProtKB-UniRule"/>
</dbReference>
<dbReference type="EMBL" id="LZDD01000003">
    <property type="protein sequence ID" value="OJF71354.1"/>
    <property type="molecule type" value="Genomic_DNA"/>
</dbReference>
<evidence type="ECO:0000256" key="2">
    <source>
        <dbReference type="PROSITE-ProRule" id="PRU00335"/>
    </source>
</evidence>
<keyword evidence="1 2" id="KW-0238">DNA-binding</keyword>
<dbReference type="InterPro" id="IPR050624">
    <property type="entry name" value="HTH-type_Tx_Regulator"/>
</dbReference>
<dbReference type="PANTHER" id="PTHR43479">
    <property type="entry name" value="ACREF/ENVCD OPERON REPRESSOR-RELATED"/>
    <property type="match status" value="1"/>
</dbReference>
<gene>
    <name evidence="4" type="ORF">A9Q68_09185</name>
</gene>
<dbReference type="STRING" id="1856638.A9Q68_09185"/>
<organism evidence="4 5">
    <name type="scientific">Streptococcus bovimastitidis</name>
    <dbReference type="NCBI Taxonomy" id="1856638"/>
    <lineage>
        <taxon>Bacteria</taxon>
        <taxon>Bacillati</taxon>
        <taxon>Bacillota</taxon>
        <taxon>Bacilli</taxon>
        <taxon>Lactobacillales</taxon>
        <taxon>Streptococcaceae</taxon>
        <taxon>Streptococcus</taxon>
    </lineage>
</organism>
<accession>A0A1L8MKQ5</accession>
<proteinExistence type="predicted"/>
<dbReference type="SUPFAM" id="SSF46689">
    <property type="entry name" value="Homeodomain-like"/>
    <property type="match status" value="1"/>
</dbReference>
<evidence type="ECO:0000256" key="1">
    <source>
        <dbReference type="ARBA" id="ARBA00023125"/>
    </source>
</evidence>
<dbReference type="PROSITE" id="PS50977">
    <property type="entry name" value="HTH_TETR_2"/>
    <property type="match status" value="1"/>
</dbReference>
<dbReference type="RefSeq" id="WP_071794417.1">
    <property type="nucleotide sequence ID" value="NZ_LZDD01000003.1"/>
</dbReference>
<dbReference type="Gene3D" id="1.10.357.10">
    <property type="entry name" value="Tetracycline Repressor, domain 2"/>
    <property type="match status" value="1"/>
</dbReference>
<reference evidence="5" key="1">
    <citation type="submission" date="2016-06" db="EMBL/GenBank/DDBJ databases">
        <authorList>
            <person name="de Vries S.P.W."/>
            <person name="Hadjirin N.F."/>
            <person name="Lay E.M."/>
            <person name="Zadoks R.N."/>
            <person name="Peacock S.J."/>
            <person name="Parkhill J."/>
            <person name="Grant A.J."/>
            <person name="Mcdougall S."/>
            <person name="Holmes M.A."/>
        </authorList>
    </citation>
    <scope>NUCLEOTIDE SEQUENCE [LARGE SCALE GENOMIC DNA]</scope>
    <source>
        <strain evidence="5">NZ1587</strain>
    </source>
</reference>
<feature type="DNA-binding region" description="H-T-H motif" evidence="2">
    <location>
        <begin position="29"/>
        <end position="48"/>
    </location>
</feature>
<keyword evidence="5" id="KW-1185">Reference proteome</keyword>
<dbReference type="InterPro" id="IPR001647">
    <property type="entry name" value="HTH_TetR"/>
</dbReference>
<dbReference type="Pfam" id="PF14278">
    <property type="entry name" value="TetR_C_8"/>
    <property type="match status" value="1"/>
</dbReference>